<accession>A0ABR1NQW1</accession>
<gene>
    <name evidence="2" type="ORF">SLS63_012595</name>
</gene>
<comment type="caution">
    <text evidence="2">The sequence shown here is derived from an EMBL/GenBank/DDBJ whole genome shotgun (WGS) entry which is preliminary data.</text>
</comment>
<dbReference type="PANTHER" id="PTHR24148">
    <property type="entry name" value="ANKYRIN REPEAT DOMAIN-CONTAINING PROTEIN 39 HOMOLOG-RELATED"/>
    <property type="match status" value="1"/>
</dbReference>
<proteinExistence type="predicted"/>
<dbReference type="PANTHER" id="PTHR24148:SF79">
    <property type="entry name" value="HETEROKARYON INCOMPATIBILITY DOMAIN-CONTAINING PROTEIN"/>
    <property type="match status" value="1"/>
</dbReference>
<name>A0ABR1NQW1_DIAER</name>
<dbReference type="EMBL" id="JAKNSF020000142">
    <property type="protein sequence ID" value="KAK7711756.1"/>
    <property type="molecule type" value="Genomic_DNA"/>
</dbReference>
<reference evidence="2 3" key="1">
    <citation type="submission" date="2024-02" db="EMBL/GenBank/DDBJ databases">
        <title>De novo assembly and annotation of 12 fungi associated with fruit tree decline syndrome in Ontario, Canada.</title>
        <authorList>
            <person name="Sulman M."/>
            <person name="Ellouze W."/>
            <person name="Ilyukhin E."/>
        </authorList>
    </citation>
    <scope>NUCLEOTIDE SEQUENCE [LARGE SCALE GENOMIC DNA]</scope>
    <source>
        <strain evidence="2 3">M169</strain>
    </source>
</reference>
<feature type="domain" description="Heterokaryon incompatibility" evidence="1">
    <location>
        <begin position="63"/>
        <end position="247"/>
    </location>
</feature>
<organism evidence="2 3">
    <name type="scientific">Diaporthe eres</name>
    <name type="common">Phomopsis oblonga</name>
    <dbReference type="NCBI Taxonomy" id="83184"/>
    <lineage>
        <taxon>Eukaryota</taxon>
        <taxon>Fungi</taxon>
        <taxon>Dikarya</taxon>
        <taxon>Ascomycota</taxon>
        <taxon>Pezizomycotina</taxon>
        <taxon>Sordariomycetes</taxon>
        <taxon>Sordariomycetidae</taxon>
        <taxon>Diaporthales</taxon>
        <taxon>Diaporthaceae</taxon>
        <taxon>Diaporthe</taxon>
        <taxon>Diaporthe eres species complex</taxon>
    </lineage>
</organism>
<dbReference type="InterPro" id="IPR052895">
    <property type="entry name" value="HetReg/Transcr_Mod"/>
</dbReference>
<dbReference type="Pfam" id="PF06985">
    <property type="entry name" value="HET"/>
    <property type="match status" value="1"/>
</dbReference>
<keyword evidence="3" id="KW-1185">Reference proteome</keyword>
<protein>
    <recommendedName>
        <fullName evidence="1">Heterokaryon incompatibility domain-containing protein</fullName>
    </recommendedName>
</protein>
<evidence type="ECO:0000313" key="3">
    <source>
        <dbReference type="Proteomes" id="UP001430848"/>
    </source>
</evidence>
<dbReference type="InterPro" id="IPR010730">
    <property type="entry name" value="HET"/>
</dbReference>
<evidence type="ECO:0000259" key="1">
    <source>
        <dbReference type="Pfam" id="PF06985"/>
    </source>
</evidence>
<sequence length="731" mass="84362">MDIPQLTPGEGETTAPVEASVPLPIYYELNRPKQEIRVLEIESVDPIIVIKIHVVSLNDKPSFNALSYVWGDKANQETITVNGTQVSVTRNLHEALQDVHRHWQDSASPISTRRLWADAISINQDDNEERGHQVPLMSRIYSEADHVFAWLGRGPGQLFGKMFDEAFNLLEMISQELSSQGTPVINAQDSHDESHFQWMSKYPEVFDRDVKLRISKGEVWTPPANVWDNVMDLMSQSYWTRVWIFQEMFLSQPGITFISGTSSLPYESMVKVSLWLDEMLTRTVKPQFMSADIWEYLQNIRGEAVRLFCEINALCIEHKQIEQLANKLREGDITIRDRASALRCLQVEHHAILMTTLMTNAFKATDRKDYVYGILGISKLEITPDYQNYDTRPSSELLLLWANCDDNYLFLDDRQTWGLMDLWFLPFSLAEVAPPKSITTEGGVVRWMPFFYQVQYNSIRASFQLSGRQNQLPAFGGIFAQSLTRWCLNAQHFICSGVMIDRVAKFGPSTKVTKTENEDTSSKYVSKEVVKWVANRLIEHTYYPTGQHYSIPMQRALLNDEDPLALAENQGSDVTKLFVWLYFCNLMLPSCLFESLYTHFHGPDLFRSIRKDERSMDCSVDYIESQGSSYRIERDTVKQLEHVMRMQIHLDVAGHKRIGVTEKAYIGRFHRQSDEHDEIWLLNGYDRPVILRKVDEHYIFVGSAYIVEPLGGRSQEEIDILKSQVTRIEIF</sequence>
<evidence type="ECO:0000313" key="2">
    <source>
        <dbReference type="EMBL" id="KAK7711756.1"/>
    </source>
</evidence>
<dbReference type="Proteomes" id="UP001430848">
    <property type="component" value="Unassembled WGS sequence"/>
</dbReference>